<dbReference type="InterPro" id="IPR001138">
    <property type="entry name" value="Zn2Cys6_DnaBD"/>
</dbReference>
<dbReference type="AlphaFoldDB" id="A0A0D2AZW8"/>
<dbReference type="InterPro" id="IPR007219">
    <property type="entry name" value="XnlR_reg_dom"/>
</dbReference>
<dbReference type="GO" id="GO:0003677">
    <property type="term" value="F:DNA binding"/>
    <property type="evidence" value="ECO:0007669"/>
    <property type="project" value="InterPro"/>
</dbReference>
<feature type="region of interest" description="Disordered" evidence="5">
    <location>
        <begin position="234"/>
        <end position="253"/>
    </location>
</feature>
<evidence type="ECO:0000259" key="6">
    <source>
        <dbReference type="PROSITE" id="PS50048"/>
    </source>
</evidence>
<evidence type="ECO:0000313" key="7">
    <source>
        <dbReference type="EMBL" id="KIW04654.1"/>
    </source>
</evidence>
<name>A0A0D2AZW8_9PEZI</name>
<dbReference type="SMART" id="SM00906">
    <property type="entry name" value="Fungal_trans"/>
    <property type="match status" value="1"/>
</dbReference>
<protein>
    <recommendedName>
        <fullName evidence="6">Zn(2)-C6 fungal-type domain-containing protein</fullName>
    </recommendedName>
</protein>
<accession>A0A0D2AZW8</accession>
<dbReference type="InParanoid" id="A0A0D2AZW8"/>
<dbReference type="Proteomes" id="UP000053259">
    <property type="component" value="Unassembled WGS sequence"/>
</dbReference>
<dbReference type="PANTHER" id="PTHR47424:SF6">
    <property type="entry name" value="PROLINE UTILIZATION TRANS-ACTIVATOR"/>
    <property type="match status" value="1"/>
</dbReference>
<evidence type="ECO:0000256" key="5">
    <source>
        <dbReference type="SAM" id="MobiDB-lite"/>
    </source>
</evidence>
<dbReference type="GO" id="GO:0000981">
    <property type="term" value="F:DNA-binding transcription factor activity, RNA polymerase II-specific"/>
    <property type="evidence" value="ECO:0007669"/>
    <property type="project" value="InterPro"/>
</dbReference>
<feature type="region of interest" description="Disordered" evidence="5">
    <location>
        <begin position="1"/>
        <end position="25"/>
    </location>
</feature>
<keyword evidence="4" id="KW-0539">Nucleus</keyword>
<feature type="region of interest" description="Disordered" evidence="5">
    <location>
        <begin position="705"/>
        <end position="736"/>
    </location>
</feature>
<feature type="compositionally biased region" description="Polar residues" evidence="5">
    <location>
        <begin position="136"/>
        <end position="147"/>
    </location>
</feature>
<dbReference type="VEuPathDB" id="FungiDB:PV09_04398"/>
<dbReference type="Pfam" id="PF04082">
    <property type="entry name" value="Fungal_trans"/>
    <property type="match status" value="1"/>
</dbReference>
<feature type="domain" description="Zn(2)-C6 fungal-type" evidence="6">
    <location>
        <begin position="46"/>
        <end position="76"/>
    </location>
</feature>
<gene>
    <name evidence="7" type="ORF">PV09_04398</name>
</gene>
<dbReference type="PANTHER" id="PTHR47424">
    <property type="entry name" value="REGULATORY PROTEIN GAL4"/>
    <property type="match status" value="1"/>
</dbReference>
<dbReference type="InterPro" id="IPR036864">
    <property type="entry name" value="Zn2-C6_fun-type_DNA-bd_sf"/>
</dbReference>
<evidence type="ECO:0000256" key="3">
    <source>
        <dbReference type="ARBA" id="ARBA00023163"/>
    </source>
</evidence>
<dbReference type="InterPro" id="IPR051127">
    <property type="entry name" value="Fungal_SecMet_Regulators"/>
</dbReference>
<dbReference type="GO" id="GO:0008270">
    <property type="term" value="F:zinc ion binding"/>
    <property type="evidence" value="ECO:0007669"/>
    <property type="project" value="InterPro"/>
</dbReference>
<dbReference type="OrthoDB" id="3364175at2759"/>
<dbReference type="PROSITE" id="PS50048">
    <property type="entry name" value="ZN2_CY6_FUNGAL_2"/>
    <property type="match status" value="1"/>
</dbReference>
<dbReference type="GO" id="GO:0006351">
    <property type="term" value="P:DNA-templated transcription"/>
    <property type="evidence" value="ECO:0007669"/>
    <property type="project" value="InterPro"/>
</dbReference>
<feature type="compositionally biased region" description="Polar residues" evidence="5">
    <location>
        <begin position="237"/>
        <end position="253"/>
    </location>
</feature>
<evidence type="ECO:0000313" key="8">
    <source>
        <dbReference type="Proteomes" id="UP000053259"/>
    </source>
</evidence>
<dbReference type="STRING" id="253628.A0A0D2AZW8"/>
<feature type="compositionally biased region" description="Polar residues" evidence="5">
    <location>
        <begin position="711"/>
        <end position="720"/>
    </location>
</feature>
<evidence type="ECO:0000256" key="1">
    <source>
        <dbReference type="ARBA" id="ARBA00022723"/>
    </source>
</evidence>
<dbReference type="CDD" id="cd00067">
    <property type="entry name" value="GAL4"/>
    <property type="match status" value="1"/>
</dbReference>
<dbReference type="PROSITE" id="PS00463">
    <property type="entry name" value="ZN2_CY6_FUNGAL_1"/>
    <property type="match status" value="1"/>
</dbReference>
<dbReference type="HOGENOM" id="CLU_011777_0_0_1"/>
<proteinExistence type="predicted"/>
<dbReference type="CDD" id="cd12148">
    <property type="entry name" value="fungal_TF_MHR"/>
    <property type="match status" value="1"/>
</dbReference>
<dbReference type="Gene3D" id="4.10.240.10">
    <property type="entry name" value="Zn(2)-C6 fungal-type DNA-binding domain"/>
    <property type="match status" value="1"/>
</dbReference>
<keyword evidence="8" id="KW-1185">Reference proteome</keyword>
<reference evidence="7 8" key="1">
    <citation type="submission" date="2015-01" db="EMBL/GenBank/DDBJ databases">
        <title>The Genome Sequence of Ochroconis gallopava CBS43764.</title>
        <authorList>
            <consortium name="The Broad Institute Genomics Platform"/>
            <person name="Cuomo C."/>
            <person name="de Hoog S."/>
            <person name="Gorbushina A."/>
            <person name="Stielow B."/>
            <person name="Teixiera M."/>
            <person name="Abouelleil A."/>
            <person name="Chapman S.B."/>
            <person name="Priest M."/>
            <person name="Young S.K."/>
            <person name="Wortman J."/>
            <person name="Nusbaum C."/>
            <person name="Birren B."/>
        </authorList>
    </citation>
    <scope>NUCLEOTIDE SEQUENCE [LARGE SCALE GENOMIC DNA]</scope>
    <source>
        <strain evidence="7 8">CBS 43764</strain>
    </source>
</reference>
<dbReference type="SUPFAM" id="SSF57701">
    <property type="entry name" value="Zn2/Cys6 DNA-binding domain"/>
    <property type="match status" value="1"/>
</dbReference>
<dbReference type="Pfam" id="PF00172">
    <property type="entry name" value="Zn_clus"/>
    <property type="match status" value="1"/>
</dbReference>
<keyword evidence="3" id="KW-0804">Transcription</keyword>
<dbReference type="RefSeq" id="XP_016214523.1">
    <property type="nucleotide sequence ID" value="XM_016357731.1"/>
</dbReference>
<dbReference type="EMBL" id="KN847540">
    <property type="protein sequence ID" value="KIW04654.1"/>
    <property type="molecule type" value="Genomic_DNA"/>
</dbReference>
<organism evidence="7 8">
    <name type="scientific">Verruconis gallopava</name>
    <dbReference type="NCBI Taxonomy" id="253628"/>
    <lineage>
        <taxon>Eukaryota</taxon>
        <taxon>Fungi</taxon>
        <taxon>Dikarya</taxon>
        <taxon>Ascomycota</taxon>
        <taxon>Pezizomycotina</taxon>
        <taxon>Dothideomycetes</taxon>
        <taxon>Pleosporomycetidae</taxon>
        <taxon>Venturiales</taxon>
        <taxon>Sympoventuriaceae</taxon>
        <taxon>Verruconis</taxon>
    </lineage>
</organism>
<dbReference type="SMART" id="SM00066">
    <property type="entry name" value="GAL4"/>
    <property type="match status" value="1"/>
</dbReference>
<sequence>MLDSAADLGQLGAPPTKSATPQATATVIGKRKRVVPDALRRRTAVSCDRCKLRRAKCIRNTPGEKCSNCAGAGVHCESTLPRKHRVYGSLESLSLRYRALDALVKGLLPEEDLHDVESLLKIGKARGIPMPDPESTETNPEIFQNSPQAPPTPAPDSVREEFRTSNSSTPPLKATPKRVRDEKLIHAPHGVGHYVGPSSSLGFAAVVRKMVARISHNPKFLLSRRQQKTLQAEFVKPTSSGPSEAQRRVSASSIDANSALRPQDGGLYLRVLDAQDKEDPTEAVFTLPDKQTADTLKQAFFDHVHPNYPLFHQTMFQLRYEAMWKSETPPDESDPGWICVLSLIFVFGSQELDPFGSQATAIQKRYLRIARCYVDHLVSTTSLQNIQALMLLQLYYHNVGERNASWMLLGCASRMAIALGMHREGANVGFDELEQNIRKQIWWTVYVFERNLCIILGRPSAIEESEVTITFPEEAIESSICLPRLTAVTVELTRLAFRAKQQIYNASEVRSPSDGDALTASAQLLLHELQLWHDRLPSHLRVGRSAVHIQQRRAVLLLNILYHHVRALVTRPFLISRVNKQIDMVEQQDAAKPSLTSISNEAVRLADQCVTDAQAVIALGTCLYKEGILNGTSWLDVYYIYQSCFVMCLNFIPQLADIPESPEDQARKASVDELLTLVGNMPLAATFRTLVQVGCQFASLVGALSDPRPESTATPKTATNHEIFPSSSSSSVAPVSAPAYPRNVLPLHMETYHSQPPAQTSLGASVNQQDWMNATQIPWDFLGRTTYGQAHGFSQEWYAVQAGTYDDMMFPTVVGGTFGHGSLQNEWGSNGFRIGDDCAAAQPQVAKDVYVPGYQT</sequence>
<keyword evidence="1" id="KW-0479">Metal-binding</keyword>
<evidence type="ECO:0000256" key="4">
    <source>
        <dbReference type="ARBA" id="ARBA00023242"/>
    </source>
</evidence>
<dbReference type="GeneID" id="27312371"/>
<evidence type="ECO:0000256" key="2">
    <source>
        <dbReference type="ARBA" id="ARBA00023015"/>
    </source>
</evidence>
<keyword evidence="2" id="KW-0805">Transcription regulation</keyword>
<feature type="compositionally biased region" description="Low complexity" evidence="5">
    <location>
        <begin position="725"/>
        <end position="736"/>
    </location>
</feature>
<feature type="region of interest" description="Disordered" evidence="5">
    <location>
        <begin position="126"/>
        <end position="176"/>
    </location>
</feature>